<protein>
    <submittedName>
        <fullName evidence="1">Uncharacterized protein</fullName>
    </submittedName>
</protein>
<reference evidence="1" key="1">
    <citation type="journal article" date="2023" name="Mol. Phylogenet. Evol.">
        <title>Genome-scale phylogeny and comparative genomics of the fungal order Sordariales.</title>
        <authorList>
            <person name="Hensen N."/>
            <person name="Bonometti L."/>
            <person name="Westerberg I."/>
            <person name="Brannstrom I.O."/>
            <person name="Guillou S."/>
            <person name="Cros-Aarteil S."/>
            <person name="Calhoun S."/>
            <person name="Haridas S."/>
            <person name="Kuo A."/>
            <person name="Mondo S."/>
            <person name="Pangilinan J."/>
            <person name="Riley R."/>
            <person name="LaButti K."/>
            <person name="Andreopoulos B."/>
            <person name="Lipzen A."/>
            <person name="Chen C."/>
            <person name="Yan M."/>
            <person name="Daum C."/>
            <person name="Ng V."/>
            <person name="Clum A."/>
            <person name="Steindorff A."/>
            <person name="Ohm R.A."/>
            <person name="Martin F."/>
            <person name="Silar P."/>
            <person name="Natvig D.O."/>
            <person name="Lalanne C."/>
            <person name="Gautier V."/>
            <person name="Ament-Velasquez S.L."/>
            <person name="Kruys A."/>
            <person name="Hutchinson M.I."/>
            <person name="Powell A.J."/>
            <person name="Barry K."/>
            <person name="Miller A.N."/>
            <person name="Grigoriev I.V."/>
            <person name="Debuchy R."/>
            <person name="Gladieux P."/>
            <person name="Hiltunen Thoren M."/>
            <person name="Johannesson H."/>
        </authorList>
    </citation>
    <scope>NUCLEOTIDE SEQUENCE</scope>
    <source>
        <strain evidence="1">PSN293</strain>
    </source>
</reference>
<sequence length="210" mass="23549">MSSIRAPEIFRPLGTIHVYLLPNLEHIAMPECLRIAPSQPFRQPDEAAQWAILRMGHVTNSLLHSDGYIERIILYLPGCISPAVYETRLGILRRNMISAPRMLGMAIEQGDWNLCRHTAQDQLIPSCLQLVMNGVWKDSFTRTAAAIVPELHATFDAELNIVIAELIRKCEAALEIGPGRQPPVDVFFDRYLVRLATQFVVHGLNGETNA</sequence>
<dbReference type="Proteomes" id="UP001301769">
    <property type="component" value="Unassembled WGS sequence"/>
</dbReference>
<evidence type="ECO:0000313" key="1">
    <source>
        <dbReference type="EMBL" id="KAK4207274.1"/>
    </source>
</evidence>
<name>A0AAN6XUS1_9PEZI</name>
<gene>
    <name evidence="1" type="ORF">QBC37DRAFT_456149</name>
</gene>
<dbReference type="AlphaFoldDB" id="A0AAN6XUS1"/>
<dbReference type="EMBL" id="MU858307">
    <property type="protein sequence ID" value="KAK4207274.1"/>
    <property type="molecule type" value="Genomic_DNA"/>
</dbReference>
<evidence type="ECO:0000313" key="2">
    <source>
        <dbReference type="Proteomes" id="UP001301769"/>
    </source>
</evidence>
<reference evidence="1" key="2">
    <citation type="submission" date="2023-05" db="EMBL/GenBank/DDBJ databases">
        <authorList>
            <consortium name="Lawrence Berkeley National Laboratory"/>
            <person name="Steindorff A."/>
            <person name="Hensen N."/>
            <person name="Bonometti L."/>
            <person name="Westerberg I."/>
            <person name="Brannstrom I.O."/>
            <person name="Guillou S."/>
            <person name="Cros-Aarteil S."/>
            <person name="Calhoun S."/>
            <person name="Haridas S."/>
            <person name="Kuo A."/>
            <person name="Mondo S."/>
            <person name="Pangilinan J."/>
            <person name="Riley R."/>
            <person name="Labutti K."/>
            <person name="Andreopoulos B."/>
            <person name="Lipzen A."/>
            <person name="Chen C."/>
            <person name="Yanf M."/>
            <person name="Daum C."/>
            <person name="Ng V."/>
            <person name="Clum A."/>
            <person name="Ohm R."/>
            <person name="Martin F."/>
            <person name="Silar P."/>
            <person name="Natvig D."/>
            <person name="Lalanne C."/>
            <person name="Gautier V."/>
            <person name="Ament-Velasquez S.L."/>
            <person name="Kruys A."/>
            <person name="Hutchinson M.I."/>
            <person name="Powell A.J."/>
            <person name="Barry K."/>
            <person name="Miller A.N."/>
            <person name="Grigoriev I.V."/>
            <person name="Debuchy R."/>
            <person name="Gladieux P."/>
            <person name="Thoren M.H."/>
            <person name="Johannesson H."/>
        </authorList>
    </citation>
    <scope>NUCLEOTIDE SEQUENCE</scope>
    <source>
        <strain evidence="1">PSN293</strain>
    </source>
</reference>
<comment type="caution">
    <text evidence="1">The sequence shown here is derived from an EMBL/GenBank/DDBJ whole genome shotgun (WGS) entry which is preliminary data.</text>
</comment>
<organism evidence="1 2">
    <name type="scientific">Rhypophila decipiens</name>
    <dbReference type="NCBI Taxonomy" id="261697"/>
    <lineage>
        <taxon>Eukaryota</taxon>
        <taxon>Fungi</taxon>
        <taxon>Dikarya</taxon>
        <taxon>Ascomycota</taxon>
        <taxon>Pezizomycotina</taxon>
        <taxon>Sordariomycetes</taxon>
        <taxon>Sordariomycetidae</taxon>
        <taxon>Sordariales</taxon>
        <taxon>Naviculisporaceae</taxon>
        <taxon>Rhypophila</taxon>
    </lineage>
</organism>
<proteinExistence type="predicted"/>
<accession>A0AAN6XUS1</accession>
<keyword evidence="2" id="KW-1185">Reference proteome</keyword>